<dbReference type="Proteomes" id="UP000018141">
    <property type="component" value="Unassembled WGS sequence"/>
</dbReference>
<dbReference type="EMBL" id="CBHH010000059">
    <property type="protein sequence ID" value="CDD58738.1"/>
    <property type="molecule type" value="Genomic_DNA"/>
</dbReference>
<protein>
    <submittedName>
        <fullName evidence="1">Putative transposase YhgA-like</fullName>
    </submittedName>
</protein>
<comment type="caution">
    <text evidence="1">The sequence shown here is derived from an EMBL/GenBank/DDBJ whole genome shotgun (WGS) entry which is preliminary data.</text>
</comment>
<name>R7AD65_9FIRM</name>
<accession>R7AD65</accession>
<organism evidence="1 2">
    <name type="scientific">Bacteroides pectinophilus CAG:437</name>
    <dbReference type="NCBI Taxonomy" id="1263051"/>
    <lineage>
        <taxon>Bacteria</taxon>
        <taxon>Bacillati</taxon>
        <taxon>Bacillota</taxon>
        <taxon>Clostridia</taxon>
        <taxon>Eubacteriales</taxon>
    </lineage>
</organism>
<evidence type="ECO:0000313" key="1">
    <source>
        <dbReference type="EMBL" id="CDD58738.1"/>
    </source>
</evidence>
<gene>
    <name evidence="1" type="ORF">BN656_02208</name>
</gene>
<reference evidence="1" key="1">
    <citation type="submission" date="2012-11" db="EMBL/GenBank/DDBJ databases">
        <title>Dependencies among metagenomic species, viruses, plasmids and units of genetic variation.</title>
        <authorList>
            <person name="Nielsen H.B."/>
            <person name="Almeida M."/>
            <person name="Juncker A.S."/>
            <person name="Rasmussen S."/>
            <person name="Li J."/>
            <person name="Sunagawa S."/>
            <person name="Plichta D."/>
            <person name="Gautier L."/>
            <person name="Le Chatelier E."/>
            <person name="Peletier E."/>
            <person name="Bonde I."/>
            <person name="Nielsen T."/>
            <person name="Manichanh C."/>
            <person name="Arumugam M."/>
            <person name="Batto J."/>
            <person name="Santos M.B.Q.D."/>
            <person name="Blom N."/>
            <person name="Borruel N."/>
            <person name="Burgdorf K.S."/>
            <person name="Boumezbeur F."/>
            <person name="Casellas F."/>
            <person name="Dore J."/>
            <person name="Guarner F."/>
            <person name="Hansen T."/>
            <person name="Hildebrand F."/>
            <person name="Kaas R.S."/>
            <person name="Kennedy S."/>
            <person name="Kristiansen K."/>
            <person name="Kultima J.R."/>
            <person name="Leonard P."/>
            <person name="Levenez F."/>
            <person name="Lund O."/>
            <person name="Moumen B."/>
            <person name="Le Paslier D."/>
            <person name="Pons N."/>
            <person name="Pedersen O."/>
            <person name="Prifti E."/>
            <person name="Qin J."/>
            <person name="Raes J."/>
            <person name="Tap J."/>
            <person name="Tims S."/>
            <person name="Ussery D.W."/>
            <person name="Yamada T."/>
            <person name="MetaHit consortium"/>
            <person name="Renault P."/>
            <person name="Sicheritz-Ponten T."/>
            <person name="Bork P."/>
            <person name="Wang J."/>
            <person name="Brunak S."/>
            <person name="Ehrlich S.D."/>
        </authorList>
    </citation>
    <scope>NUCLEOTIDE SEQUENCE [LARGE SCALE GENOMIC DNA]</scope>
</reference>
<proteinExistence type="predicted"/>
<sequence length="62" mass="6871">MCRAVEELCDEARNEGHAEGKNEEKLENAAKLLRQGKLTREEISEVLGIDTETVDKIAESLG</sequence>
<dbReference type="AlphaFoldDB" id="R7AD65"/>
<evidence type="ECO:0000313" key="2">
    <source>
        <dbReference type="Proteomes" id="UP000018141"/>
    </source>
</evidence>